<feature type="region of interest" description="Disordered" evidence="4">
    <location>
        <begin position="67"/>
        <end position="117"/>
    </location>
</feature>
<dbReference type="OrthoDB" id="2143914at2759"/>
<dbReference type="EMBL" id="KV014882">
    <property type="protein sequence ID" value="KZV21579.1"/>
    <property type="molecule type" value="Genomic_DNA"/>
</dbReference>
<dbReference type="SUPFAM" id="SSF46689">
    <property type="entry name" value="Homeodomain-like"/>
    <property type="match status" value="1"/>
</dbReference>
<accession>A0A2Z7AQE9</accession>
<dbReference type="Gene3D" id="1.10.10.60">
    <property type="entry name" value="Homeodomain-like"/>
    <property type="match status" value="1"/>
</dbReference>
<reference evidence="7 8" key="1">
    <citation type="journal article" date="2015" name="Proc. Natl. Acad. Sci. U.S.A.">
        <title>The resurrection genome of Boea hygrometrica: A blueprint for survival of dehydration.</title>
        <authorList>
            <person name="Xiao L."/>
            <person name="Yang G."/>
            <person name="Zhang L."/>
            <person name="Yang X."/>
            <person name="Zhao S."/>
            <person name="Ji Z."/>
            <person name="Zhou Q."/>
            <person name="Hu M."/>
            <person name="Wang Y."/>
            <person name="Chen M."/>
            <person name="Xu Y."/>
            <person name="Jin H."/>
            <person name="Xiao X."/>
            <person name="Hu G."/>
            <person name="Bao F."/>
            <person name="Hu Y."/>
            <person name="Wan P."/>
            <person name="Li L."/>
            <person name="Deng X."/>
            <person name="Kuang T."/>
            <person name="Xiang C."/>
            <person name="Zhu J.K."/>
            <person name="Oliver M.J."/>
            <person name="He Y."/>
        </authorList>
    </citation>
    <scope>NUCLEOTIDE SEQUENCE [LARGE SCALE GENOMIC DNA]</scope>
    <source>
        <strain evidence="8">cv. XS01</strain>
    </source>
</reference>
<dbReference type="AlphaFoldDB" id="A0A2Z7AQE9"/>
<name>A0A2Z7AQE9_9LAMI</name>
<dbReference type="InterPro" id="IPR001005">
    <property type="entry name" value="SANT/Myb"/>
</dbReference>
<dbReference type="SMART" id="SM00717">
    <property type="entry name" value="SANT"/>
    <property type="match status" value="1"/>
</dbReference>
<feature type="domain" description="Myb-like" evidence="5">
    <location>
        <begin position="9"/>
        <end position="64"/>
    </location>
</feature>
<evidence type="ECO:0000256" key="1">
    <source>
        <dbReference type="ARBA" id="ARBA00004123"/>
    </source>
</evidence>
<dbReference type="PANTHER" id="PTHR47999:SF96">
    <property type="entry name" value="TRANSCRIPTION REPRESSOR MYB6-LIKE"/>
    <property type="match status" value="1"/>
</dbReference>
<evidence type="ECO:0000259" key="6">
    <source>
        <dbReference type="PROSITE" id="PS51294"/>
    </source>
</evidence>
<proteinExistence type="predicted"/>
<feature type="domain" description="HTH myb-type" evidence="6">
    <location>
        <begin position="9"/>
        <end position="68"/>
    </location>
</feature>
<feature type="compositionally biased region" description="Pro residues" evidence="4">
    <location>
        <begin position="74"/>
        <end position="85"/>
    </location>
</feature>
<sequence length="267" mass="30086">MGRTPCCEKVGLRRGRWTAEEDEILRNYIQRNGEGCWRSLPKNAAGQLPGRTDNEIKNYWNSRLSRKINNNYPQPNPPVAPPPPAKHPRKRVSIKNTHKSIDQKDNIVTDDNDTTMVSDYQDSTSTIKEEAMEDWPSINIHETDQYRGISTDINKKSTGVMDSGQIPCELRDNIVKPEESLTMIVGTSGIADEAKANEGFETKETQKMEPCDVDNAGGTNSTDVDWEGSILWGEDEEDILSHWLSGIDNVNGVEKHEQMMAWLLSLN</sequence>
<dbReference type="InterPro" id="IPR015495">
    <property type="entry name" value="Myb_TF_plants"/>
</dbReference>
<dbReference type="GO" id="GO:0005634">
    <property type="term" value="C:nucleus"/>
    <property type="evidence" value="ECO:0007669"/>
    <property type="project" value="UniProtKB-SubCell"/>
</dbReference>
<keyword evidence="3" id="KW-0539">Nucleus</keyword>
<evidence type="ECO:0000256" key="4">
    <source>
        <dbReference type="SAM" id="MobiDB-lite"/>
    </source>
</evidence>
<dbReference type="InterPro" id="IPR009057">
    <property type="entry name" value="Homeodomain-like_sf"/>
</dbReference>
<dbReference type="CDD" id="cd00167">
    <property type="entry name" value="SANT"/>
    <property type="match status" value="1"/>
</dbReference>
<dbReference type="PROSITE" id="PS50090">
    <property type="entry name" value="MYB_LIKE"/>
    <property type="match status" value="1"/>
</dbReference>
<evidence type="ECO:0000256" key="2">
    <source>
        <dbReference type="ARBA" id="ARBA00023125"/>
    </source>
</evidence>
<evidence type="ECO:0000313" key="8">
    <source>
        <dbReference type="Proteomes" id="UP000250235"/>
    </source>
</evidence>
<gene>
    <name evidence="7" type="ORF">F511_11072</name>
</gene>
<evidence type="ECO:0000313" key="7">
    <source>
        <dbReference type="EMBL" id="KZV21579.1"/>
    </source>
</evidence>
<dbReference type="Proteomes" id="UP000250235">
    <property type="component" value="Unassembled WGS sequence"/>
</dbReference>
<comment type="subcellular location">
    <subcellularLocation>
        <location evidence="1">Nucleus</location>
    </subcellularLocation>
</comment>
<keyword evidence="2" id="KW-0238">DNA-binding</keyword>
<dbReference type="Pfam" id="PF00249">
    <property type="entry name" value="Myb_DNA-binding"/>
    <property type="match status" value="1"/>
</dbReference>
<feature type="compositionally biased region" description="Basic residues" evidence="4">
    <location>
        <begin position="86"/>
        <end position="98"/>
    </location>
</feature>
<protein>
    <submittedName>
        <fullName evidence="7">Uncharacterized protein</fullName>
    </submittedName>
</protein>
<evidence type="ECO:0000256" key="3">
    <source>
        <dbReference type="ARBA" id="ARBA00023242"/>
    </source>
</evidence>
<evidence type="ECO:0000259" key="5">
    <source>
        <dbReference type="PROSITE" id="PS50090"/>
    </source>
</evidence>
<dbReference type="PANTHER" id="PTHR47999">
    <property type="entry name" value="TRANSCRIPTION FACTOR MYB8-RELATED-RELATED"/>
    <property type="match status" value="1"/>
</dbReference>
<dbReference type="PROSITE" id="PS51294">
    <property type="entry name" value="HTH_MYB"/>
    <property type="match status" value="1"/>
</dbReference>
<organism evidence="7 8">
    <name type="scientific">Dorcoceras hygrometricum</name>
    <dbReference type="NCBI Taxonomy" id="472368"/>
    <lineage>
        <taxon>Eukaryota</taxon>
        <taxon>Viridiplantae</taxon>
        <taxon>Streptophyta</taxon>
        <taxon>Embryophyta</taxon>
        <taxon>Tracheophyta</taxon>
        <taxon>Spermatophyta</taxon>
        <taxon>Magnoliopsida</taxon>
        <taxon>eudicotyledons</taxon>
        <taxon>Gunneridae</taxon>
        <taxon>Pentapetalae</taxon>
        <taxon>asterids</taxon>
        <taxon>lamiids</taxon>
        <taxon>Lamiales</taxon>
        <taxon>Gesneriaceae</taxon>
        <taxon>Didymocarpoideae</taxon>
        <taxon>Trichosporeae</taxon>
        <taxon>Loxocarpinae</taxon>
        <taxon>Dorcoceras</taxon>
    </lineage>
</organism>
<dbReference type="InterPro" id="IPR017930">
    <property type="entry name" value="Myb_dom"/>
</dbReference>
<keyword evidence="8" id="KW-1185">Reference proteome</keyword>
<dbReference type="GO" id="GO:0003677">
    <property type="term" value="F:DNA binding"/>
    <property type="evidence" value="ECO:0007669"/>
    <property type="project" value="UniProtKB-KW"/>
</dbReference>